<comment type="caution">
    <text evidence="4">The sequence shown here is derived from an EMBL/GenBank/DDBJ whole genome shotgun (WGS) entry which is preliminary data.</text>
</comment>
<dbReference type="EMBL" id="VSRR010070195">
    <property type="protein sequence ID" value="MPC85984.1"/>
    <property type="molecule type" value="Genomic_DNA"/>
</dbReference>
<evidence type="ECO:0000313" key="5">
    <source>
        <dbReference type="Proteomes" id="UP000324222"/>
    </source>
</evidence>
<keyword evidence="5" id="KW-1185">Reference proteome</keyword>
<sequence length="79" mass="9100">MQRSSYFRTFDFDHLLKGVEVIMTEEHDTDVVMSRACYHNGDNGGDIYDFQELDLLGTRNISLSEYKGKVVMIVNVATY</sequence>
<evidence type="ECO:0000256" key="1">
    <source>
        <dbReference type="ARBA" id="ARBA00006926"/>
    </source>
</evidence>
<reference evidence="4 5" key="1">
    <citation type="submission" date="2019-05" db="EMBL/GenBank/DDBJ databases">
        <title>Another draft genome of Portunus trituberculatus and its Hox gene families provides insights of decapod evolution.</title>
        <authorList>
            <person name="Jeong J.-H."/>
            <person name="Song I."/>
            <person name="Kim S."/>
            <person name="Choi T."/>
            <person name="Kim D."/>
            <person name="Ryu S."/>
            <person name="Kim W."/>
        </authorList>
    </citation>
    <scope>NUCLEOTIDE SEQUENCE [LARGE SCALE GENOMIC DNA]</scope>
    <source>
        <tissue evidence="4">Muscle</tissue>
    </source>
</reference>
<keyword evidence="2" id="KW-0575">Peroxidase</keyword>
<comment type="similarity">
    <text evidence="1">Belongs to the glutathione peroxidase family.</text>
</comment>
<accession>A0A5B7J0J4</accession>
<evidence type="ECO:0008006" key="6">
    <source>
        <dbReference type="Google" id="ProtNLM"/>
    </source>
</evidence>
<evidence type="ECO:0000256" key="3">
    <source>
        <dbReference type="ARBA" id="ARBA00023002"/>
    </source>
</evidence>
<name>A0A5B7J0J4_PORTR</name>
<proteinExistence type="inferred from homology"/>
<dbReference type="Proteomes" id="UP000324222">
    <property type="component" value="Unassembled WGS sequence"/>
</dbReference>
<gene>
    <name evidence="4" type="ORF">E2C01_080793</name>
</gene>
<dbReference type="InterPro" id="IPR036249">
    <property type="entry name" value="Thioredoxin-like_sf"/>
</dbReference>
<dbReference type="Gene3D" id="3.40.30.10">
    <property type="entry name" value="Glutaredoxin"/>
    <property type="match status" value="1"/>
</dbReference>
<evidence type="ECO:0000256" key="2">
    <source>
        <dbReference type="ARBA" id="ARBA00022559"/>
    </source>
</evidence>
<dbReference type="GO" id="GO:0004601">
    <property type="term" value="F:peroxidase activity"/>
    <property type="evidence" value="ECO:0007669"/>
    <property type="project" value="UniProtKB-KW"/>
</dbReference>
<organism evidence="4 5">
    <name type="scientific">Portunus trituberculatus</name>
    <name type="common">Swimming crab</name>
    <name type="synonym">Neptunus trituberculatus</name>
    <dbReference type="NCBI Taxonomy" id="210409"/>
    <lineage>
        <taxon>Eukaryota</taxon>
        <taxon>Metazoa</taxon>
        <taxon>Ecdysozoa</taxon>
        <taxon>Arthropoda</taxon>
        <taxon>Crustacea</taxon>
        <taxon>Multicrustacea</taxon>
        <taxon>Malacostraca</taxon>
        <taxon>Eumalacostraca</taxon>
        <taxon>Eucarida</taxon>
        <taxon>Decapoda</taxon>
        <taxon>Pleocyemata</taxon>
        <taxon>Brachyura</taxon>
        <taxon>Eubrachyura</taxon>
        <taxon>Portunoidea</taxon>
        <taxon>Portunidae</taxon>
        <taxon>Portuninae</taxon>
        <taxon>Portunus</taxon>
    </lineage>
</organism>
<dbReference type="AlphaFoldDB" id="A0A5B7J0J4"/>
<dbReference type="SUPFAM" id="SSF52833">
    <property type="entry name" value="Thioredoxin-like"/>
    <property type="match status" value="1"/>
</dbReference>
<keyword evidence="3" id="KW-0560">Oxidoreductase</keyword>
<protein>
    <recommendedName>
        <fullName evidence="6">Glutathione peroxidase</fullName>
    </recommendedName>
</protein>
<dbReference type="PROSITE" id="PS51355">
    <property type="entry name" value="GLUTATHIONE_PEROXID_3"/>
    <property type="match status" value="1"/>
</dbReference>
<dbReference type="GO" id="GO:0006979">
    <property type="term" value="P:response to oxidative stress"/>
    <property type="evidence" value="ECO:0007669"/>
    <property type="project" value="InterPro"/>
</dbReference>
<dbReference type="InterPro" id="IPR000889">
    <property type="entry name" value="Glutathione_peroxidase"/>
</dbReference>
<evidence type="ECO:0000313" key="4">
    <source>
        <dbReference type="EMBL" id="MPC85984.1"/>
    </source>
</evidence>